<keyword evidence="8" id="KW-0809">Transit peptide</keyword>
<feature type="domain" description="Choline/carnitine acyltransferase" evidence="20">
    <location>
        <begin position="61"/>
        <end position="618"/>
    </location>
</feature>
<dbReference type="AlphaFoldDB" id="A0A167DDE3"/>
<evidence type="ECO:0000256" key="6">
    <source>
        <dbReference type="ARBA" id="ARBA00022792"/>
    </source>
</evidence>
<proteinExistence type="inferred from homology"/>
<accession>A0A167DDE3</accession>
<evidence type="ECO:0000256" key="11">
    <source>
        <dbReference type="ARBA" id="ARBA00023136"/>
    </source>
</evidence>
<keyword evidence="13 19" id="KW-0012">Acyltransferase</keyword>
<comment type="function">
    <text evidence="15">Carnitine acetylase is specific for short chain fatty acids. Carnitine acetylase seems to affect the flux through the pyruvate dehydrogenase complex. It may be involved as well in the transport of acetyl-CoA into mitochondria.</text>
</comment>
<organism evidence="21 22">
    <name type="scientific">Sugiyamaella lignohabitans</name>
    <dbReference type="NCBI Taxonomy" id="796027"/>
    <lineage>
        <taxon>Eukaryota</taxon>
        <taxon>Fungi</taxon>
        <taxon>Dikarya</taxon>
        <taxon>Ascomycota</taxon>
        <taxon>Saccharomycotina</taxon>
        <taxon>Dipodascomycetes</taxon>
        <taxon>Dipodascales</taxon>
        <taxon>Trichomonascaceae</taxon>
        <taxon>Sugiyamaella</taxon>
    </lineage>
</organism>
<evidence type="ECO:0000256" key="3">
    <source>
        <dbReference type="ARBA" id="ARBA00005232"/>
    </source>
</evidence>
<dbReference type="RefSeq" id="XP_018735263.1">
    <property type="nucleotide sequence ID" value="XM_018877907.1"/>
</dbReference>
<dbReference type="Gene3D" id="3.30.559.70">
    <property type="entry name" value="Choline/Carnitine o-acyltransferase, domain 2"/>
    <property type="match status" value="1"/>
</dbReference>
<dbReference type="PROSITE" id="PS00440">
    <property type="entry name" value="ACYLTRANSF_C_2"/>
    <property type="match status" value="1"/>
</dbReference>
<dbReference type="OrthoDB" id="240216at2759"/>
<evidence type="ECO:0000256" key="12">
    <source>
        <dbReference type="ARBA" id="ARBA00023140"/>
    </source>
</evidence>
<dbReference type="KEGG" id="slb:AWJ20_1056"/>
<evidence type="ECO:0000256" key="13">
    <source>
        <dbReference type="ARBA" id="ARBA00023315"/>
    </source>
</evidence>
<feature type="active site" description="Proton acceptor" evidence="18">
    <location>
        <position position="355"/>
    </location>
</feature>
<evidence type="ECO:0000256" key="15">
    <source>
        <dbReference type="ARBA" id="ARBA00053195"/>
    </source>
</evidence>
<evidence type="ECO:0000256" key="8">
    <source>
        <dbReference type="ARBA" id="ARBA00022946"/>
    </source>
</evidence>
<keyword evidence="7" id="KW-0276">Fatty acid metabolism</keyword>
<dbReference type="EMBL" id="CP014501">
    <property type="protein sequence ID" value="ANB12786.1"/>
    <property type="molecule type" value="Genomic_DNA"/>
</dbReference>
<evidence type="ECO:0000256" key="16">
    <source>
        <dbReference type="ARBA" id="ARBA00066910"/>
    </source>
</evidence>
<keyword evidence="11" id="KW-0472">Membrane</keyword>
<dbReference type="PROSITE" id="PS00439">
    <property type="entry name" value="ACYLTRANSF_C_1"/>
    <property type="match status" value="1"/>
</dbReference>
<evidence type="ECO:0000256" key="2">
    <source>
        <dbReference type="ARBA" id="ARBA00004443"/>
    </source>
</evidence>
<keyword evidence="10" id="KW-0496">Mitochondrion</keyword>
<dbReference type="GO" id="GO:0005777">
    <property type="term" value="C:peroxisome"/>
    <property type="evidence" value="ECO:0007669"/>
    <property type="project" value="UniProtKB-SubCell"/>
</dbReference>
<keyword evidence="12" id="KW-0576">Peroxisome</keyword>
<dbReference type="FunFam" id="3.30.559.70:FF:000007">
    <property type="entry name" value="Carnitine O-acetyltransferase, mitochondrial"/>
    <property type="match status" value="1"/>
</dbReference>
<dbReference type="GO" id="GO:0009437">
    <property type="term" value="P:carnitine metabolic process"/>
    <property type="evidence" value="ECO:0007669"/>
    <property type="project" value="TreeGrafter"/>
</dbReference>
<keyword evidence="9" id="KW-0443">Lipid metabolism</keyword>
<name>A0A167DDE3_9ASCO</name>
<dbReference type="GeneID" id="30032816"/>
<evidence type="ECO:0000256" key="19">
    <source>
        <dbReference type="RuleBase" id="RU003801"/>
    </source>
</evidence>
<dbReference type="InterPro" id="IPR023213">
    <property type="entry name" value="CAT-like_dom_sf"/>
</dbReference>
<gene>
    <name evidence="21" type="primary">CAT2</name>
    <name evidence="21" type="ORF">AWJ20_1056</name>
</gene>
<evidence type="ECO:0000256" key="18">
    <source>
        <dbReference type="PIRSR" id="PIRSR600542-1"/>
    </source>
</evidence>
<dbReference type="Pfam" id="PF00755">
    <property type="entry name" value="Carn_acyltransf"/>
    <property type="match status" value="1"/>
</dbReference>
<evidence type="ECO:0000313" key="21">
    <source>
        <dbReference type="EMBL" id="ANB12786.1"/>
    </source>
</evidence>
<dbReference type="InterPro" id="IPR042231">
    <property type="entry name" value="Cho/carn_acyl_trans_2"/>
</dbReference>
<evidence type="ECO:0000256" key="17">
    <source>
        <dbReference type="ARBA" id="ARBA00073438"/>
    </source>
</evidence>
<evidence type="ECO:0000256" key="7">
    <source>
        <dbReference type="ARBA" id="ARBA00022832"/>
    </source>
</evidence>
<dbReference type="EC" id="2.3.1.7" evidence="16"/>
<evidence type="ECO:0000256" key="5">
    <source>
        <dbReference type="ARBA" id="ARBA00022679"/>
    </source>
</evidence>
<evidence type="ECO:0000256" key="1">
    <source>
        <dbReference type="ARBA" id="ARBA00004275"/>
    </source>
</evidence>
<reference evidence="21 22" key="1">
    <citation type="submission" date="2016-02" db="EMBL/GenBank/DDBJ databases">
        <title>Complete genome sequence and transcriptome regulation of the pentose utilising yeast Sugiyamaella lignohabitans.</title>
        <authorList>
            <person name="Bellasio M."/>
            <person name="Peymann A."/>
            <person name="Valli M."/>
            <person name="Sipitzky M."/>
            <person name="Graf A."/>
            <person name="Sauer M."/>
            <person name="Marx H."/>
            <person name="Mattanovich D."/>
        </authorList>
    </citation>
    <scope>NUCLEOTIDE SEQUENCE [LARGE SCALE GENOMIC DNA]</scope>
    <source>
        <strain evidence="21 22">CBS 10342</strain>
    </source>
</reference>
<dbReference type="SUPFAM" id="SSF52777">
    <property type="entry name" value="CoA-dependent acyltransferases"/>
    <property type="match status" value="2"/>
</dbReference>
<dbReference type="PANTHER" id="PTHR22589">
    <property type="entry name" value="CARNITINE O-ACYLTRANSFERASE"/>
    <property type="match status" value="1"/>
</dbReference>
<keyword evidence="4" id="KW-0813">Transport</keyword>
<evidence type="ECO:0000256" key="10">
    <source>
        <dbReference type="ARBA" id="ARBA00023128"/>
    </source>
</evidence>
<protein>
    <recommendedName>
        <fullName evidence="17">Carnitine O-acetyltransferase, mitochondrial</fullName>
        <ecNumber evidence="16">2.3.1.7</ecNumber>
    </recommendedName>
</protein>
<dbReference type="InterPro" id="IPR000542">
    <property type="entry name" value="Carn_acyl_trans"/>
</dbReference>
<comment type="catalytic activity">
    <reaction evidence="14">
        <text>(R)-carnitine + acetyl-CoA = O-acetyl-(R)-carnitine + CoA</text>
        <dbReference type="Rhea" id="RHEA:21136"/>
        <dbReference type="ChEBI" id="CHEBI:16347"/>
        <dbReference type="ChEBI" id="CHEBI:57287"/>
        <dbReference type="ChEBI" id="CHEBI:57288"/>
        <dbReference type="ChEBI" id="CHEBI:57589"/>
        <dbReference type="EC" id="2.3.1.7"/>
    </reaction>
</comment>
<dbReference type="GO" id="GO:0006631">
    <property type="term" value="P:fatty acid metabolic process"/>
    <property type="evidence" value="ECO:0007669"/>
    <property type="project" value="UniProtKB-KW"/>
</dbReference>
<evidence type="ECO:0000256" key="4">
    <source>
        <dbReference type="ARBA" id="ARBA00022448"/>
    </source>
</evidence>
<keyword evidence="22" id="KW-1185">Reference proteome</keyword>
<evidence type="ECO:0000259" key="20">
    <source>
        <dbReference type="Pfam" id="PF00755"/>
    </source>
</evidence>
<comment type="similarity">
    <text evidence="3 19">Belongs to the carnitine/choline acetyltransferase family.</text>
</comment>
<keyword evidence="5 19" id="KW-0808">Transferase</keyword>
<keyword evidence="6" id="KW-0999">Mitochondrion inner membrane</keyword>
<evidence type="ECO:0000256" key="9">
    <source>
        <dbReference type="ARBA" id="ARBA00023098"/>
    </source>
</evidence>
<dbReference type="Gene3D" id="3.30.559.10">
    <property type="entry name" value="Chloramphenicol acetyltransferase-like domain"/>
    <property type="match status" value="1"/>
</dbReference>
<dbReference type="GO" id="GO:0005743">
    <property type="term" value="C:mitochondrial inner membrane"/>
    <property type="evidence" value="ECO:0007669"/>
    <property type="project" value="UniProtKB-SubCell"/>
</dbReference>
<sequence length="637" mass="71745">MLSTRLVPLRRSVNMVSRSAVSSSMTLGLRANSTGAKLPPPYVEDISKGATFRFQDSLPKLPVPTLEETAVKYLRSVKAIASPEQYSNTEKAVKEFLKPGSQGPELQKKLLARANDPNVKNWLSEWWNEGAYMAYRDPVVPYVSYFYSYKDDKLRTNPATRAAAIATGALSFKNQYDTKTLEPEYMKKLPICMDLYQYMFHACRIPVEGADQMAQYPTDNNTHIIVIRKNRFFKVPYIVNGKQLSTSELELEFLKIYDLTKSLGHGPAIGALTSENRDKWTKFRQQLLAADPKNKESLKQIEAAAFVICLDEGAPVTREERAHQYWHGDGQNRFYDKPLQFIVADNGAAGFMGEHSMMDGTQTHRINDYLNDVIVNNKIEFGTSTENSSSHKPEEITFGLNSEVEKAISESIQDFKEVIGKHELSVFAYKGYGKGLIKKFKTSPDAYVQMLIQLAYYKYQGECRPTYESAATRRFQLGRTETCRSVSLESVNFVNTFTSPTASNADKIAAARKAFDSHVKYISDASAGKGVDRHLFGLKKLLSPNEDVPAIFSDPMYTYSSSWFLSTSQLSSEYFNGYGWSQVIDQGFGLAYMINENSIQVNIVSKGLGSEKMRHYLEEAADELGELFSSELNQSKL</sequence>
<dbReference type="Proteomes" id="UP000189580">
    <property type="component" value="Chromosome a"/>
</dbReference>
<dbReference type="PANTHER" id="PTHR22589:SF103">
    <property type="entry name" value="CARNITINE O-ACETYL-TRANSFERASE, ISOFORM A-RELATED"/>
    <property type="match status" value="1"/>
</dbReference>
<evidence type="ECO:0000256" key="14">
    <source>
        <dbReference type="ARBA" id="ARBA00052702"/>
    </source>
</evidence>
<comment type="subcellular location">
    <subcellularLocation>
        <location evidence="2">Mitochondrion inner membrane</location>
        <topology evidence="2">Peripheral membrane protein</topology>
        <orientation evidence="2">Matrix side</orientation>
    </subcellularLocation>
    <subcellularLocation>
        <location evidence="1">Peroxisome</location>
    </subcellularLocation>
</comment>
<dbReference type="GO" id="GO:0004092">
    <property type="term" value="F:carnitine O-acetyltransferase activity"/>
    <property type="evidence" value="ECO:0007669"/>
    <property type="project" value="UniProtKB-EC"/>
</dbReference>
<evidence type="ECO:0000313" key="22">
    <source>
        <dbReference type="Proteomes" id="UP000189580"/>
    </source>
</evidence>
<dbReference type="InterPro" id="IPR039551">
    <property type="entry name" value="Cho/carn_acyl_trans"/>
</dbReference>